<protein>
    <submittedName>
        <fullName evidence="1">Uncharacterized protein</fullName>
    </submittedName>
</protein>
<keyword evidence="2" id="KW-1185">Reference proteome</keyword>
<accession>A0ABW6LJP6</accession>
<dbReference type="Proteomes" id="UP001601288">
    <property type="component" value="Unassembled WGS sequence"/>
</dbReference>
<proteinExistence type="predicted"/>
<reference evidence="1 2" key="1">
    <citation type="submission" date="2024-10" db="EMBL/GenBank/DDBJ databases">
        <title>The Natural Products Discovery Center: Release of the First 8490 Sequenced Strains for Exploring Actinobacteria Biosynthetic Diversity.</title>
        <authorList>
            <person name="Kalkreuter E."/>
            <person name="Kautsar S.A."/>
            <person name="Yang D."/>
            <person name="Bader C.D."/>
            <person name="Teijaro C.N."/>
            <person name="Fluegel L."/>
            <person name="Davis C.M."/>
            <person name="Simpson J.R."/>
            <person name="Lauterbach L."/>
            <person name="Steele A.D."/>
            <person name="Gui C."/>
            <person name="Meng S."/>
            <person name="Li G."/>
            <person name="Viehrig K."/>
            <person name="Ye F."/>
            <person name="Su P."/>
            <person name="Kiefer A.F."/>
            <person name="Nichols A."/>
            <person name="Cepeda A.J."/>
            <person name="Yan W."/>
            <person name="Fan B."/>
            <person name="Jiang Y."/>
            <person name="Adhikari A."/>
            <person name="Zheng C.-J."/>
            <person name="Schuster L."/>
            <person name="Cowan T.M."/>
            <person name="Smanski M.J."/>
            <person name="Chevrette M.G."/>
            <person name="De Carvalho L.P.S."/>
            <person name="Shen B."/>
        </authorList>
    </citation>
    <scope>NUCLEOTIDE SEQUENCE [LARGE SCALE GENOMIC DNA]</scope>
    <source>
        <strain evidence="1 2">NPDC007066</strain>
    </source>
</reference>
<gene>
    <name evidence="1" type="ORF">ACFYM3_29335</name>
</gene>
<comment type="caution">
    <text evidence="1">The sequence shown here is derived from an EMBL/GenBank/DDBJ whole genome shotgun (WGS) entry which is preliminary data.</text>
</comment>
<evidence type="ECO:0000313" key="2">
    <source>
        <dbReference type="Proteomes" id="UP001601288"/>
    </source>
</evidence>
<dbReference type="RefSeq" id="WP_358284424.1">
    <property type="nucleotide sequence ID" value="NZ_JBEYGJ010000019.1"/>
</dbReference>
<name>A0ABW6LJP6_9ACTN</name>
<dbReference type="EMBL" id="JBIAFP010000020">
    <property type="protein sequence ID" value="MFE9228650.1"/>
    <property type="molecule type" value="Genomic_DNA"/>
</dbReference>
<organism evidence="1 2">
    <name type="scientific">Streptomyces massasporeus</name>
    <dbReference type="NCBI Taxonomy" id="67324"/>
    <lineage>
        <taxon>Bacteria</taxon>
        <taxon>Bacillati</taxon>
        <taxon>Actinomycetota</taxon>
        <taxon>Actinomycetes</taxon>
        <taxon>Kitasatosporales</taxon>
        <taxon>Streptomycetaceae</taxon>
        <taxon>Streptomyces</taxon>
    </lineage>
</organism>
<sequence length="104" mass="10963">MALSPFRVPLEAVVLAQDAQEFRQLDVGGDVEPPLRGCRGDGPLRLLGLLPRPGDPGEAAHPRADGDDRLLAEFLADGTADRSATGIQALACIWPALRNPASGR</sequence>
<evidence type="ECO:0000313" key="1">
    <source>
        <dbReference type="EMBL" id="MFE9228650.1"/>
    </source>
</evidence>